<reference evidence="1 2" key="1">
    <citation type="submission" date="2018-03" db="EMBL/GenBank/DDBJ databases">
        <title>Comparative genomics illustrates the genes involved in a hyperalkaliphilic mechanisms of Serpentinomonas isolated from highly-alkaline calcium-rich serpentinized springs.</title>
        <authorList>
            <person name="Suzuki S."/>
            <person name="Ishii S."/>
            <person name="Walworth N."/>
            <person name="Bird L."/>
            <person name="Kuenen J.G."/>
            <person name="Nealson K.H."/>
        </authorList>
    </citation>
    <scope>NUCLEOTIDE SEQUENCE [LARGE SCALE GENOMIC DNA]</scope>
    <source>
        <strain evidence="1 2">P1</strain>
    </source>
</reference>
<comment type="caution">
    <text evidence="1">The sequence shown here is derived from an EMBL/GenBank/DDBJ whole genome shotgun (WGS) entry which is preliminary data.</text>
</comment>
<evidence type="ECO:0000313" key="2">
    <source>
        <dbReference type="Proteomes" id="UP000238589"/>
    </source>
</evidence>
<organism evidence="1 2">
    <name type="scientific">Malikia granosa</name>
    <dbReference type="NCBI Taxonomy" id="263067"/>
    <lineage>
        <taxon>Bacteria</taxon>
        <taxon>Pseudomonadati</taxon>
        <taxon>Pseudomonadota</taxon>
        <taxon>Betaproteobacteria</taxon>
        <taxon>Burkholderiales</taxon>
        <taxon>Comamonadaceae</taxon>
        <taxon>Malikia</taxon>
    </lineage>
</organism>
<evidence type="ECO:0000313" key="1">
    <source>
        <dbReference type="EMBL" id="PRD64614.1"/>
    </source>
</evidence>
<name>A0A2S9K2J3_9BURK</name>
<gene>
    <name evidence="1" type="ORF">C6P64_13625</name>
</gene>
<dbReference type="AlphaFoldDB" id="A0A2S9K2J3"/>
<keyword evidence="2" id="KW-1185">Reference proteome</keyword>
<proteinExistence type="predicted"/>
<dbReference type="EMBL" id="PVLQ01000061">
    <property type="protein sequence ID" value="PRD64614.1"/>
    <property type="molecule type" value="Genomic_DNA"/>
</dbReference>
<protein>
    <submittedName>
        <fullName evidence="1">Uncharacterized protein</fullName>
    </submittedName>
</protein>
<sequence length="134" mass="14635">MHRSAVWVAGWPLQHLFQERYQCRQGLSVHGIAVRQWAGFLNGYPARLPGLVAIIVAEIRDIPVLGLQGADGEQSLAVHVACEGNVVFQYQHAAATCLPGFAQDSQVAQEAAAHPSIWKASRLLRSQCVEETHA</sequence>
<accession>A0A2S9K2J3</accession>
<dbReference type="Proteomes" id="UP000238589">
    <property type="component" value="Unassembled WGS sequence"/>
</dbReference>